<comment type="caution">
    <text evidence="8">The sequence shown here is derived from an EMBL/GenBank/DDBJ whole genome shotgun (WGS) entry which is preliminary data.</text>
</comment>
<keyword evidence="3 6" id="KW-1133">Transmembrane helix</keyword>
<feature type="transmembrane region" description="Helical" evidence="6">
    <location>
        <begin position="21"/>
        <end position="43"/>
    </location>
</feature>
<dbReference type="AlphaFoldDB" id="A0A8S1GPG4"/>
<feature type="domain" description="MARVEL" evidence="7">
    <location>
        <begin position="14"/>
        <end position="150"/>
    </location>
</feature>
<proteinExistence type="predicted"/>
<feature type="transmembrane region" description="Helical" evidence="6">
    <location>
        <begin position="87"/>
        <end position="111"/>
    </location>
</feature>
<evidence type="ECO:0000256" key="1">
    <source>
        <dbReference type="ARBA" id="ARBA00004141"/>
    </source>
</evidence>
<evidence type="ECO:0000313" key="9">
    <source>
        <dbReference type="Proteomes" id="UP000835052"/>
    </source>
</evidence>
<name>A0A8S1GPG4_9PELO</name>
<dbReference type="PROSITE" id="PS51225">
    <property type="entry name" value="MARVEL"/>
    <property type="match status" value="1"/>
</dbReference>
<sequence length="169" mass="18490">MEWGGKLMYFDTLYSSTRRGILKVVSIALCFLSIVLVCSSQPVADERGLALAICFFAIVGSFAILLEHTFMLNTKISSTLGFVLEASFYVIAAVGLLVSAILMAVFCASHWADINPIWATMPALAAASLLASAAVYVAEIIFFVSYFRRYSWHPPTAFEQSNQSTVLPQ</sequence>
<feature type="transmembrane region" description="Helical" evidence="6">
    <location>
        <begin position="123"/>
        <end position="147"/>
    </location>
</feature>
<evidence type="ECO:0000256" key="6">
    <source>
        <dbReference type="SAM" id="Phobius"/>
    </source>
</evidence>
<keyword evidence="9" id="KW-1185">Reference proteome</keyword>
<evidence type="ECO:0000256" key="5">
    <source>
        <dbReference type="PROSITE-ProRule" id="PRU00581"/>
    </source>
</evidence>
<dbReference type="OrthoDB" id="5777698at2759"/>
<keyword evidence="2 5" id="KW-0812">Transmembrane</keyword>
<dbReference type="EMBL" id="CAJGYM010000001">
    <property type="protein sequence ID" value="CAD6184811.1"/>
    <property type="molecule type" value="Genomic_DNA"/>
</dbReference>
<gene>
    <name evidence="8" type="ORF">CAUJ_LOCUS730</name>
</gene>
<dbReference type="GO" id="GO:0016020">
    <property type="term" value="C:membrane"/>
    <property type="evidence" value="ECO:0007669"/>
    <property type="project" value="UniProtKB-SubCell"/>
</dbReference>
<keyword evidence="4 5" id="KW-0472">Membrane</keyword>
<comment type="subcellular location">
    <subcellularLocation>
        <location evidence="1">Membrane</location>
        <topology evidence="1">Multi-pass membrane protein</topology>
    </subcellularLocation>
</comment>
<evidence type="ECO:0000256" key="3">
    <source>
        <dbReference type="ARBA" id="ARBA00022989"/>
    </source>
</evidence>
<evidence type="ECO:0000256" key="2">
    <source>
        <dbReference type="ARBA" id="ARBA00022692"/>
    </source>
</evidence>
<feature type="transmembrane region" description="Helical" evidence="6">
    <location>
        <begin position="49"/>
        <end position="66"/>
    </location>
</feature>
<dbReference type="InterPro" id="IPR008253">
    <property type="entry name" value="Marvel"/>
</dbReference>
<dbReference type="Proteomes" id="UP000835052">
    <property type="component" value="Unassembled WGS sequence"/>
</dbReference>
<organism evidence="8 9">
    <name type="scientific">Caenorhabditis auriculariae</name>
    <dbReference type="NCBI Taxonomy" id="2777116"/>
    <lineage>
        <taxon>Eukaryota</taxon>
        <taxon>Metazoa</taxon>
        <taxon>Ecdysozoa</taxon>
        <taxon>Nematoda</taxon>
        <taxon>Chromadorea</taxon>
        <taxon>Rhabditida</taxon>
        <taxon>Rhabditina</taxon>
        <taxon>Rhabditomorpha</taxon>
        <taxon>Rhabditoidea</taxon>
        <taxon>Rhabditidae</taxon>
        <taxon>Peloderinae</taxon>
        <taxon>Caenorhabditis</taxon>
    </lineage>
</organism>
<evidence type="ECO:0000256" key="4">
    <source>
        <dbReference type="ARBA" id="ARBA00023136"/>
    </source>
</evidence>
<protein>
    <recommendedName>
        <fullName evidence="7">MARVEL domain-containing protein</fullName>
    </recommendedName>
</protein>
<reference evidence="8" key="1">
    <citation type="submission" date="2020-10" db="EMBL/GenBank/DDBJ databases">
        <authorList>
            <person name="Kikuchi T."/>
        </authorList>
    </citation>
    <scope>NUCLEOTIDE SEQUENCE</scope>
    <source>
        <strain evidence="8">NKZ352</strain>
    </source>
</reference>
<evidence type="ECO:0000313" key="8">
    <source>
        <dbReference type="EMBL" id="CAD6184811.1"/>
    </source>
</evidence>
<accession>A0A8S1GPG4</accession>
<evidence type="ECO:0000259" key="7">
    <source>
        <dbReference type="PROSITE" id="PS51225"/>
    </source>
</evidence>